<comment type="caution">
    <text evidence="1">The sequence shown here is derived from an EMBL/GenBank/DDBJ whole genome shotgun (WGS) entry which is preliminary data.</text>
</comment>
<evidence type="ECO:0000313" key="2">
    <source>
        <dbReference type="Proteomes" id="UP000560658"/>
    </source>
</evidence>
<evidence type="ECO:0000313" key="1">
    <source>
        <dbReference type="EMBL" id="MBB4045352.1"/>
    </source>
</evidence>
<keyword evidence="2" id="KW-1185">Reference proteome</keyword>
<dbReference type="AlphaFoldDB" id="A0A840DAD7"/>
<gene>
    <name evidence="1" type="ORF">GGR06_003164</name>
</gene>
<protein>
    <submittedName>
        <fullName evidence="1">Uncharacterized protein</fullName>
    </submittedName>
</protein>
<reference evidence="1" key="1">
    <citation type="submission" date="2020-08" db="EMBL/GenBank/DDBJ databases">
        <title>Genomic Encyclopedia of Type Strains, Phase IV (KMG-IV): sequencing the most valuable type-strain genomes for metagenomic binning, comparative biology and taxonomic classification.</title>
        <authorList>
            <person name="Goeker M."/>
        </authorList>
    </citation>
    <scope>NUCLEOTIDE SEQUENCE [LARGE SCALE GENOMIC DNA]</scope>
    <source>
        <strain evidence="1">DSM 105720</strain>
    </source>
</reference>
<name>A0A840DAD7_9BACE</name>
<organism evidence="1 2">
    <name type="scientific">Bacteroides reticulotermitis</name>
    <dbReference type="NCBI Taxonomy" id="1133319"/>
    <lineage>
        <taxon>Bacteria</taxon>
        <taxon>Pseudomonadati</taxon>
        <taxon>Bacteroidota</taxon>
        <taxon>Bacteroidia</taxon>
        <taxon>Bacteroidales</taxon>
        <taxon>Bacteroidaceae</taxon>
        <taxon>Bacteroides</taxon>
    </lineage>
</organism>
<dbReference type="RefSeq" id="WP_044162610.1">
    <property type="nucleotide sequence ID" value="NZ_JACIER010000014.1"/>
</dbReference>
<proteinExistence type="predicted"/>
<dbReference type="EMBL" id="JACIER010000014">
    <property type="protein sequence ID" value="MBB4045352.1"/>
    <property type="molecule type" value="Genomic_DNA"/>
</dbReference>
<sequence>MNKDIAIIKYNLLDLSTEVSAFLMKYVKRERDERNQEQANVAKSLDANVSGVMPNRAAALKRDLNDEEGK</sequence>
<accession>A0A840DAD7</accession>
<dbReference type="Proteomes" id="UP000560658">
    <property type="component" value="Unassembled WGS sequence"/>
</dbReference>